<evidence type="ECO:0000256" key="1">
    <source>
        <dbReference type="SAM" id="Phobius"/>
    </source>
</evidence>
<proteinExistence type="predicted"/>
<name>A0AB73INM5_9BURK</name>
<dbReference type="EMBL" id="JAURTK010000012">
    <property type="protein sequence ID" value="MDP9650729.1"/>
    <property type="molecule type" value="Genomic_DNA"/>
</dbReference>
<evidence type="ECO:0000313" key="3">
    <source>
        <dbReference type="Proteomes" id="UP001229486"/>
    </source>
</evidence>
<reference evidence="2" key="1">
    <citation type="submission" date="2023-07" db="EMBL/GenBank/DDBJ databases">
        <title>Sorghum-associated microbial communities from plants grown in Nebraska, USA.</title>
        <authorList>
            <person name="Schachtman D."/>
        </authorList>
    </citation>
    <scope>NUCLEOTIDE SEQUENCE</scope>
    <source>
        <strain evidence="2">DS1061</strain>
    </source>
</reference>
<dbReference type="AlphaFoldDB" id="A0AB73INM5"/>
<organism evidence="2 3">
    <name type="scientific">Paraburkholderia caledonica</name>
    <dbReference type="NCBI Taxonomy" id="134536"/>
    <lineage>
        <taxon>Bacteria</taxon>
        <taxon>Pseudomonadati</taxon>
        <taxon>Pseudomonadota</taxon>
        <taxon>Betaproteobacteria</taxon>
        <taxon>Burkholderiales</taxon>
        <taxon>Burkholderiaceae</taxon>
        <taxon>Paraburkholderia</taxon>
    </lineage>
</organism>
<dbReference type="Proteomes" id="UP001229486">
    <property type="component" value="Unassembled WGS sequence"/>
</dbReference>
<keyword evidence="1" id="KW-0472">Membrane</keyword>
<accession>A0AB73INM5</accession>
<protein>
    <submittedName>
        <fullName evidence="2">Uncharacterized protein</fullName>
    </submittedName>
</protein>
<sequence length="157" mass="16861">MEIIEIRIEYPSGMSITDRASYLADSGHVYPSERLQAVLREFCVSEAPPVASAVIDGANVQLDSRTDGTFAIGASTDDGSNRSLIAIAIQPFSKPTKDQRQQIGRFLHTLSAAAFLGAVGVWHSTSVWTFADIKLEASLVGAFVLTFVQGMIAIKGE</sequence>
<dbReference type="RefSeq" id="WP_392395538.1">
    <property type="nucleotide sequence ID" value="NZ_JAURTK010000012.1"/>
</dbReference>
<gene>
    <name evidence="2" type="ORF">J2793_006203</name>
</gene>
<keyword evidence="1" id="KW-1133">Transmembrane helix</keyword>
<feature type="transmembrane region" description="Helical" evidence="1">
    <location>
        <begin position="137"/>
        <end position="154"/>
    </location>
</feature>
<feature type="transmembrane region" description="Helical" evidence="1">
    <location>
        <begin position="106"/>
        <end position="125"/>
    </location>
</feature>
<evidence type="ECO:0000313" key="2">
    <source>
        <dbReference type="EMBL" id="MDP9650729.1"/>
    </source>
</evidence>
<comment type="caution">
    <text evidence="2">The sequence shown here is derived from an EMBL/GenBank/DDBJ whole genome shotgun (WGS) entry which is preliminary data.</text>
</comment>
<keyword evidence="1" id="KW-0812">Transmembrane</keyword>